<accession>A0A183TJ08</accession>
<name>A0A183TJ08_SCHSO</name>
<evidence type="ECO:0000313" key="4">
    <source>
        <dbReference type="WBParaSite" id="SSLN_0001708001-mRNA-1"/>
    </source>
</evidence>
<dbReference type="STRING" id="70667.A0A183TJ08"/>
<dbReference type="PANTHER" id="PTHR13800:SF1">
    <property type="entry name" value="TRANSIENT RECEPTOR POTENTIAL CATION CHANNEL TRPM"/>
    <property type="match status" value="1"/>
</dbReference>
<proteinExistence type="predicted"/>
<dbReference type="GO" id="GO:0005886">
    <property type="term" value="C:plasma membrane"/>
    <property type="evidence" value="ECO:0007669"/>
    <property type="project" value="TreeGrafter"/>
</dbReference>
<feature type="domain" description="TRPM SLOG" evidence="1">
    <location>
        <begin position="10"/>
        <end position="136"/>
    </location>
</feature>
<dbReference type="GO" id="GO:0005261">
    <property type="term" value="F:monoatomic cation channel activity"/>
    <property type="evidence" value="ECO:0007669"/>
    <property type="project" value="TreeGrafter"/>
</dbReference>
<sequence length="180" mass="19833">MPLHIAYSEFAKLSNSVLDSAIRDLLQRRWALKPPTLIITVYGTDFEKKRKLKMIFKKGLWKAADSGCWIVTGGFQLGIMKLAGEAVRDYTDAYGGNRMLAFGVASWGCVKKNDILEAALEEVSERVLQLKMQKIILIKTANSTASCCSVVSTAVYSFDLIVKNVAASVGFERTSTRGSL</sequence>
<dbReference type="InterPro" id="IPR050927">
    <property type="entry name" value="TRPM"/>
</dbReference>
<gene>
    <name evidence="2" type="ORF">SSLN_LOCUS16456</name>
</gene>
<dbReference type="AlphaFoldDB" id="A0A183TJ08"/>
<reference evidence="2 3" key="2">
    <citation type="submission" date="2018-11" db="EMBL/GenBank/DDBJ databases">
        <authorList>
            <consortium name="Pathogen Informatics"/>
        </authorList>
    </citation>
    <scope>NUCLEOTIDE SEQUENCE [LARGE SCALE GENOMIC DNA]</scope>
    <source>
        <strain evidence="2 3">NST_G2</strain>
    </source>
</reference>
<evidence type="ECO:0000313" key="3">
    <source>
        <dbReference type="Proteomes" id="UP000275846"/>
    </source>
</evidence>
<protein>
    <submittedName>
        <fullName evidence="4">LSDAT_euk domain-containing protein</fullName>
    </submittedName>
</protein>
<reference evidence="4" key="1">
    <citation type="submission" date="2016-06" db="UniProtKB">
        <authorList>
            <consortium name="WormBaseParasite"/>
        </authorList>
    </citation>
    <scope>IDENTIFICATION</scope>
</reference>
<dbReference type="Proteomes" id="UP000275846">
    <property type="component" value="Unassembled WGS sequence"/>
</dbReference>
<dbReference type="OrthoDB" id="9994106at2759"/>
<evidence type="ECO:0000313" key="2">
    <source>
        <dbReference type="EMBL" id="VDM02842.1"/>
    </source>
</evidence>
<dbReference type="PANTHER" id="PTHR13800">
    <property type="entry name" value="TRANSIENT RECEPTOR POTENTIAL CATION CHANNEL, SUBFAMILY M, MEMBER 6"/>
    <property type="match status" value="1"/>
</dbReference>
<evidence type="ECO:0000259" key="1">
    <source>
        <dbReference type="Pfam" id="PF18139"/>
    </source>
</evidence>
<dbReference type="WBParaSite" id="SSLN_0001708001-mRNA-1">
    <property type="protein sequence ID" value="SSLN_0001708001-mRNA-1"/>
    <property type="gene ID" value="SSLN_0001708001"/>
</dbReference>
<keyword evidence="3" id="KW-1185">Reference proteome</keyword>
<dbReference type="GO" id="GO:0030001">
    <property type="term" value="P:metal ion transport"/>
    <property type="evidence" value="ECO:0007669"/>
    <property type="project" value="TreeGrafter"/>
</dbReference>
<dbReference type="Pfam" id="PF18139">
    <property type="entry name" value="LSDAT_euk"/>
    <property type="match status" value="1"/>
</dbReference>
<dbReference type="EMBL" id="UYSU01041106">
    <property type="protein sequence ID" value="VDM02842.1"/>
    <property type="molecule type" value="Genomic_DNA"/>
</dbReference>
<dbReference type="InterPro" id="IPR041491">
    <property type="entry name" value="TRPM_SLOG"/>
</dbReference>
<organism evidence="4">
    <name type="scientific">Schistocephalus solidus</name>
    <name type="common">Tapeworm</name>
    <dbReference type="NCBI Taxonomy" id="70667"/>
    <lineage>
        <taxon>Eukaryota</taxon>
        <taxon>Metazoa</taxon>
        <taxon>Spiralia</taxon>
        <taxon>Lophotrochozoa</taxon>
        <taxon>Platyhelminthes</taxon>
        <taxon>Cestoda</taxon>
        <taxon>Eucestoda</taxon>
        <taxon>Diphyllobothriidea</taxon>
        <taxon>Diphyllobothriidae</taxon>
        <taxon>Schistocephalus</taxon>
    </lineage>
</organism>